<evidence type="ECO:0000313" key="4">
    <source>
        <dbReference type="Proteomes" id="UP000016923"/>
    </source>
</evidence>
<keyword evidence="4" id="KW-1185">Reference proteome</keyword>
<dbReference type="CDD" id="cd18186">
    <property type="entry name" value="BTB_POZ_ZBTB_KLHL-like"/>
    <property type="match status" value="1"/>
</dbReference>
<name>S3CY74_OPHP1</name>
<feature type="compositionally biased region" description="Acidic residues" evidence="1">
    <location>
        <begin position="40"/>
        <end position="60"/>
    </location>
</feature>
<dbReference type="PANTHER" id="PTHR47843">
    <property type="entry name" value="BTB DOMAIN-CONTAINING PROTEIN-RELATED"/>
    <property type="match status" value="1"/>
</dbReference>
<dbReference type="VEuPathDB" id="FungiDB:F503_08376"/>
<dbReference type="Gene3D" id="3.30.710.10">
    <property type="entry name" value="Potassium Channel Kv1.1, Chain A"/>
    <property type="match status" value="1"/>
</dbReference>
<proteinExistence type="predicted"/>
<dbReference type="PANTHER" id="PTHR47843:SF3">
    <property type="entry name" value="BTB DOMAIN-CONTAINING PROTEIN"/>
    <property type="match status" value="1"/>
</dbReference>
<dbReference type="PROSITE" id="PS50097">
    <property type="entry name" value="BTB"/>
    <property type="match status" value="1"/>
</dbReference>
<feature type="region of interest" description="Disordered" evidence="1">
    <location>
        <begin position="1"/>
        <end position="21"/>
    </location>
</feature>
<feature type="domain" description="BTB" evidence="2">
    <location>
        <begin position="91"/>
        <end position="163"/>
    </location>
</feature>
<protein>
    <recommendedName>
        <fullName evidence="2">BTB domain-containing protein</fullName>
    </recommendedName>
</protein>
<evidence type="ECO:0000259" key="2">
    <source>
        <dbReference type="PROSITE" id="PS50097"/>
    </source>
</evidence>
<feature type="region of interest" description="Disordered" evidence="1">
    <location>
        <begin position="287"/>
        <end position="319"/>
    </location>
</feature>
<sequence length="319" mass="34917">MSSLNDSVDSGAPDVDMTEMEVEVEVPAGIAEAAAAAGDVEVEAEVEAEVEGETEADNEAADAGATEETAEGDAEEEIPKRTTFASYLASPVVTLVVGGGEKEETKERMELMAHKALLVKSPHFAKLCAELGEDLTIRLPEQNLDAMGCFLEYLYTGDYFPRKLAGHSHALEKDPATPDVDETGEQLLKHARVYTLADVFELPELQTLASSKIHCVQSTAQGEIAYARYVYASTRTDDTTVRHPVAKFWATRSHTLRSEAEKEFQSLCLEFPQFAYDVLTRVLDEKLKRERDPKMQPPSSTPSQSGGGRKRARQSSSVQ</sequence>
<dbReference type="EMBL" id="KE148155">
    <property type="protein sequence ID" value="EPE05845.1"/>
    <property type="molecule type" value="Genomic_DNA"/>
</dbReference>
<evidence type="ECO:0000256" key="1">
    <source>
        <dbReference type="SAM" id="MobiDB-lite"/>
    </source>
</evidence>
<reference evidence="3 4" key="1">
    <citation type="journal article" date="2013" name="BMC Genomics">
        <title>The genome and transcriptome of the pine saprophyte Ophiostoma piceae, and a comparison with the bark beetle-associated pine pathogen Grosmannia clavigera.</title>
        <authorList>
            <person name="Haridas S."/>
            <person name="Wang Y."/>
            <person name="Lim L."/>
            <person name="Massoumi Alamouti S."/>
            <person name="Jackman S."/>
            <person name="Docking R."/>
            <person name="Robertson G."/>
            <person name="Birol I."/>
            <person name="Bohlmann J."/>
            <person name="Breuil C."/>
        </authorList>
    </citation>
    <scope>NUCLEOTIDE SEQUENCE [LARGE SCALE GENOMIC DNA]</scope>
    <source>
        <strain evidence="3 4">UAMH 11346</strain>
    </source>
</reference>
<dbReference type="SUPFAM" id="SSF54695">
    <property type="entry name" value="POZ domain"/>
    <property type="match status" value="1"/>
</dbReference>
<dbReference type="InterPro" id="IPR011333">
    <property type="entry name" value="SKP1/BTB/POZ_sf"/>
</dbReference>
<evidence type="ECO:0000313" key="3">
    <source>
        <dbReference type="EMBL" id="EPE05845.1"/>
    </source>
</evidence>
<dbReference type="InterPro" id="IPR000210">
    <property type="entry name" value="BTB/POZ_dom"/>
</dbReference>
<dbReference type="OMA" id="GCFLQFQ"/>
<dbReference type="OrthoDB" id="3926209at2759"/>
<organism evidence="3 4">
    <name type="scientific">Ophiostoma piceae (strain UAMH 11346)</name>
    <name type="common">Sap stain fungus</name>
    <dbReference type="NCBI Taxonomy" id="1262450"/>
    <lineage>
        <taxon>Eukaryota</taxon>
        <taxon>Fungi</taxon>
        <taxon>Dikarya</taxon>
        <taxon>Ascomycota</taxon>
        <taxon>Pezizomycotina</taxon>
        <taxon>Sordariomycetes</taxon>
        <taxon>Sordariomycetidae</taxon>
        <taxon>Ophiostomatales</taxon>
        <taxon>Ophiostomataceae</taxon>
        <taxon>Ophiostoma</taxon>
    </lineage>
</organism>
<accession>S3CY74</accession>
<dbReference type="Proteomes" id="UP000016923">
    <property type="component" value="Unassembled WGS sequence"/>
</dbReference>
<dbReference type="HOGENOM" id="CLU_068952_0_0_1"/>
<dbReference type="AlphaFoldDB" id="S3CY74"/>
<dbReference type="eggNOG" id="ENOG502S0VB">
    <property type="taxonomic scope" value="Eukaryota"/>
</dbReference>
<feature type="region of interest" description="Disordered" evidence="1">
    <location>
        <begin position="34"/>
        <end position="78"/>
    </location>
</feature>
<gene>
    <name evidence="3" type="ORF">F503_08376</name>
</gene>